<feature type="region of interest" description="Disordered" evidence="1">
    <location>
        <begin position="390"/>
        <end position="416"/>
    </location>
</feature>
<dbReference type="Pfam" id="PF13306">
    <property type="entry name" value="LRR_5"/>
    <property type="match status" value="4"/>
</dbReference>
<reference evidence="3 4" key="1">
    <citation type="submission" date="2018-09" db="EMBL/GenBank/DDBJ databases">
        <title>Murine metabolic-syndrome-specific gut microbial biobank.</title>
        <authorList>
            <person name="Liu C."/>
        </authorList>
    </citation>
    <scope>NUCLEOTIDE SEQUENCE [LARGE SCALE GENOMIC DNA]</scope>
    <source>
        <strain evidence="3 4">0.1xD8-82</strain>
    </source>
</reference>
<dbReference type="PANTHER" id="PTHR45661">
    <property type="entry name" value="SURFACE ANTIGEN"/>
    <property type="match status" value="1"/>
</dbReference>
<accession>A0A3A9AEC9</accession>
<feature type="chain" id="PRO_5017347873" evidence="2">
    <location>
        <begin position="20"/>
        <end position="950"/>
    </location>
</feature>
<dbReference type="InterPro" id="IPR053139">
    <property type="entry name" value="Surface_bspA-like"/>
</dbReference>
<keyword evidence="2" id="KW-0732">Signal</keyword>
<evidence type="ECO:0000313" key="4">
    <source>
        <dbReference type="Proteomes" id="UP000280696"/>
    </source>
</evidence>
<evidence type="ECO:0000256" key="1">
    <source>
        <dbReference type="SAM" id="MobiDB-lite"/>
    </source>
</evidence>
<feature type="signal peptide" evidence="2">
    <location>
        <begin position="1"/>
        <end position="19"/>
    </location>
</feature>
<feature type="compositionally biased region" description="Acidic residues" evidence="1">
    <location>
        <begin position="336"/>
        <end position="345"/>
    </location>
</feature>
<keyword evidence="4" id="KW-1185">Reference proteome</keyword>
<sequence>MNRKIAKSLGVLLLLTAVAITQIPASDVEAVAVASDFEMDGNKLMRYSGTADVVSIPDGVQEIGEEAFAGNDNLIKVNIDGDVKSVGYRAFADCDNLRTIVVGDNVEEIETAAFSNNKELVNVNLGAGVKKLGTGVFAGDSQLKDLAVSEDNLSFHLSNGILYDSEETRVYLLLPAYEKGAYTLPGTVTEIAGYAFWGNPYLEKVTLGSGLYEVPAYAFSNCANLREVEIPLTVRGIGAKAFEDCVNLSRVTLPDSMAQISDTAFDGCPNVEFTATPGTYGAEFAAARKTSEVEEVEYEDVQDAEVIDANTVTEQTDDENADETNLQAPSPSSGESVEDGIDEGTELSPTPEPSMKSVTETISNKTILGQSSIVSGRAVIFIDNRQSKVLDGSSQSSGRIDLSNMESVSPGEVEGVSDNQEISGQMEKIENQLVDNAQKGKNFPKYTIVNDTKIASQAFYQDSELKEYEIGEGITEIGEFAFARSGLSSVTIPEGVTKIEYGAFYHCDDLTEVTLPDSIVEIEPYAFEKTPWVEKASEPFLVAGDGILIAYHGSESVVNIPAGVKQIGPGVFKEHAGITAVNLPDTVEVIGEEAFMNCRNLKTVNGGENLVTVKDRAFMNCPLSKVVIPSSMKEIGLGAYALLNGTDTVVFEGSELPALSMGKAAGRISNEEYRTFAFANLKTAIIPAGKIPAGKIPAGKIPAGIGSFEGTVLEAGAFGFCGIISGESGNQIADNRQGVLGSAETNITETGITLQVDSSTIPEGANARAEIPGNDGSYILKITDSDSAAERISAAYGELYGGRTPSALSAYDISLVEGSGNIPITRLGRQSAVVQIKLPSGLNAADDLHVVTLDQDGQLEAVEHRMTAMEDGDYIQFTTSHFSPFGIYRSYNINGQAAVTDGRAVITNLSGNKDNTPDTGDLIHPKWFLALGFLACSVSLFFYKGKPKRK</sequence>
<dbReference type="AlphaFoldDB" id="A0A3A9AEC9"/>
<dbReference type="SUPFAM" id="SSF52058">
    <property type="entry name" value="L domain-like"/>
    <property type="match status" value="1"/>
</dbReference>
<dbReference type="Proteomes" id="UP000280696">
    <property type="component" value="Unassembled WGS sequence"/>
</dbReference>
<name>A0A3A9AEC9_9FIRM</name>
<dbReference type="Gene3D" id="3.80.10.10">
    <property type="entry name" value="Ribonuclease Inhibitor"/>
    <property type="match status" value="2"/>
</dbReference>
<dbReference type="InterPro" id="IPR026906">
    <property type="entry name" value="LRR_5"/>
</dbReference>
<dbReference type="PANTHER" id="PTHR45661:SF3">
    <property type="entry name" value="IG-LIKE DOMAIN-CONTAINING PROTEIN"/>
    <property type="match status" value="1"/>
</dbReference>
<feature type="region of interest" description="Disordered" evidence="1">
    <location>
        <begin position="312"/>
        <end position="357"/>
    </location>
</feature>
<evidence type="ECO:0000313" key="3">
    <source>
        <dbReference type="EMBL" id="RKI90020.1"/>
    </source>
</evidence>
<protein>
    <submittedName>
        <fullName evidence="3">Leucine-rich repeat domain-containing protein</fullName>
    </submittedName>
</protein>
<comment type="caution">
    <text evidence="3">The sequence shown here is derived from an EMBL/GenBank/DDBJ whole genome shotgun (WGS) entry which is preliminary data.</text>
</comment>
<gene>
    <name evidence="3" type="ORF">D7V94_15435</name>
</gene>
<dbReference type="RefSeq" id="WP_120471231.1">
    <property type="nucleotide sequence ID" value="NZ_RAYQ01000017.1"/>
</dbReference>
<dbReference type="OrthoDB" id="1814867at2"/>
<dbReference type="InterPro" id="IPR032675">
    <property type="entry name" value="LRR_dom_sf"/>
</dbReference>
<organism evidence="3 4">
    <name type="scientific">Parablautia intestinalis</name>
    <dbReference type="NCBI Taxonomy" id="2320100"/>
    <lineage>
        <taxon>Bacteria</taxon>
        <taxon>Bacillati</taxon>
        <taxon>Bacillota</taxon>
        <taxon>Clostridia</taxon>
        <taxon>Lachnospirales</taxon>
        <taxon>Lachnospiraceae</taxon>
        <taxon>Parablautia</taxon>
    </lineage>
</organism>
<dbReference type="EMBL" id="RAYQ01000017">
    <property type="protein sequence ID" value="RKI90020.1"/>
    <property type="molecule type" value="Genomic_DNA"/>
</dbReference>
<feature type="compositionally biased region" description="Polar residues" evidence="1">
    <location>
        <begin position="323"/>
        <end position="335"/>
    </location>
</feature>
<evidence type="ECO:0000256" key="2">
    <source>
        <dbReference type="SAM" id="SignalP"/>
    </source>
</evidence>
<proteinExistence type="predicted"/>